<evidence type="ECO:0000256" key="1">
    <source>
        <dbReference type="SAM" id="MobiDB-lite"/>
    </source>
</evidence>
<feature type="compositionally biased region" description="Basic and acidic residues" evidence="1">
    <location>
        <begin position="141"/>
        <end position="189"/>
    </location>
</feature>
<dbReference type="AlphaFoldDB" id="D8K6A9"/>
<dbReference type="HOGENOM" id="CLU_072062_0_0_6"/>
<feature type="compositionally biased region" description="Basic and acidic residues" evidence="1">
    <location>
        <begin position="309"/>
        <end position="318"/>
    </location>
</feature>
<dbReference type="SUPFAM" id="SSF58113">
    <property type="entry name" value="Apolipoprotein A-I"/>
    <property type="match status" value="1"/>
</dbReference>
<protein>
    <recommendedName>
        <fullName evidence="4">DUF3618 domain-containing protein</fullName>
    </recommendedName>
</protein>
<gene>
    <name evidence="2" type="ordered locus">Nwat_1532</name>
</gene>
<reference evidence="2 3" key="1">
    <citation type="submission" date="2010-06" db="EMBL/GenBank/DDBJ databases">
        <title>Complete sequence of chromosome of Nitrosococcus watsoni C-113.</title>
        <authorList>
            <consortium name="US DOE Joint Genome Institute"/>
            <person name="Lucas S."/>
            <person name="Copeland A."/>
            <person name="Lapidus A."/>
            <person name="Cheng J.-F."/>
            <person name="Bruce D."/>
            <person name="Goodwin L."/>
            <person name="Pitluck S."/>
            <person name="Malfatti S.A."/>
            <person name="Chain P.S.G."/>
            <person name="Land M."/>
            <person name="Hauser L."/>
            <person name="Kyrpides N."/>
            <person name="Ivanova N."/>
            <person name="Cambell M.A."/>
            <person name="Heidelberg J.F."/>
            <person name="Klotz M.G."/>
            <person name="Woyke T."/>
        </authorList>
    </citation>
    <scope>NUCLEOTIDE SEQUENCE [LARGE SCALE GENOMIC DNA]</scope>
    <source>
        <strain evidence="2 3">C-113</strain>
    </source>
</reference>
<feature type="region of interest" description="Disordered" evidence="1">
    <location>
        <begin position="266"/>
        <end position="327"/>
    </location>
</feature>
<dbReference type="Pfam" id="PF12277">
    <property type="entry name" value="DUF3618"/>
    <property type="match status" value="1"/>
</dbReference>
<sequence>MKHTEYPYQEKSYEDKSPADIEAEIEQTRANMNNTLHALERRFSPGQLLDQTVGYFRGAGEGTNEFAANLGRNVKDNPIPVALLGIGLGWLMMGGSERSDHRYSRTYRHSNNGPARRPIVTPSGEPAMATATSQSAGSYRDQARQTAHEARERAGNMAHAAKEKISETAQRTREQTKHAADEAREKMGDVSETARYQAQRAKRGLTSLFQEHPLVLGSIGIALGASLGAGLPPTRKEDEWMGRERDELLARAEATGREQLHKVEQVAETAQAAAREEAKRQNLTPEAGKEELEKVKHKAERVAEAAQDAAKKEAKRQDLGSSPHSQS</sequence>
<proteinExistence type="predicted"/>
<dbReference type="PANTHER" id="PTHR47372:SF11">
    <property type="entry name" value="RE19971P"/>
    <property type="match status" value="1"/>
</dbReference>
<evidence type="ECO:0000313" key="2">
    <source>
        <dbReference type="EMBL" id="ADJ28436.1"/>
    </source>
</evidence>
<dbReference type="KEGG" id="nwa:Nwat_1532"/>
<dbReference type="eggNOG" id="ENOG5032S24">
    <property type="taxonomic scope" value="Bacteria"/>
</dbReference>
<dbReference type="Gene3D" id="6.10.140.1430">
    <property type="match status" value="1"/>
</dbReference>
<dbReference type="Proteomes" id="UP000000393">
    <property type="component" value="Chromosome"/>
</dbReference>
<evidence type="ECO:0008006" key="4">
    <source>
        <dbReference type="Google" id="ProtNLM"/>
    </source>
</evidence>
<dbReference type="EMBL" id="CP002086">
    <property type="protein sequence ID" value="ADJ28436.1"/>
    <property type="molecule type" value="Genomic_DNA"/>
</dbReference>
<dbReference type="InterPro" id="IPR022062">
    <property type="entry name" value="DUF3618"/>
</dbReference>
<accession>D8K6A9</accession>
<dbReference type="PANTHER" id="PTHR47372">
    <property type="entry name" value="DAUER UP-REGULATED-RELATED"/>
    <property type="match status" value="1"/>
</dbReference>
<dbReference type="RefSeq" id="WP_013220528.1">
    <property type="nucleotide sequence ID" value="NC_014315.1"/>
</dbReference>
<keyword evidence="3" id="KW-1185">Reference proteome</keyword>
<evidence type="ECO:0000313" key="3">
    <source>
        <dbReference type="Proteomes" id="UP000000393"/>
    </source>
</evidence>
<feature type="region of interest" description="Disordered" evidence="1">
    <location>
        <begin position="105"/>
        <end position="192"/>
    </location>
</feature>
<dbReference type="OrthoDB" id="6065071at2"/>
<name>D8K6A9_NITWC</name>
<dbReference type="STRING" id="105559.Nwat_1532"/>
<organism evidence="2 3">
    <name type="scientific">Nitrosococcus watsoni (strain C-113)</name>
    <dbReference type="NCBI Taxonomy" id="105559"/>
    <lineage>
        <taxon>Bacteria</taxon>
        <taxon>Pseudomonadati</taxon>
        <taxon>Pseudomonadota</taxon>
        <taxon>Gammaproteobacteria</taxon>
        <taxon>Chromatiales</taxon>
        <taxon>Chromatiaceae</taxon>
        <taxon>Nitrosococcus</taxon>
    </lineage>
</organism>